<keyword evidence="1" id="KW-1133">Transmembrane helix</keyword>
<organism evidence="2 3">
    <name type="scientific">Komagataeibacter xylinus NBRC 13693</name>
    <dbReference type="NCBI Taxonomy" id="1234668"/>
    <lineage>
        <taxon>Bacteria</taxon>
        <taxon>Pseudomonadati</taxon>
        <taxon>Pseudomonadota</taxon>
        <taxon>Alphaproteobacteria</taxon>
        <taxon>Acetobacterales</taxon>
        <taxon>Acetobacteraceae</taxon>
        <taxon>Komagataeibacter</taxon>
    </lineage>
</organism>
<comment type="caution">
    <text evidence="2">The sequence shown here is derived from an EMBL/GenBank/DDBJ whole genome shotgun (WGS) entry which is preliminary data.</text>
</comment>
<evidence type="ECO:0000313" key="3">
    <source>
        <dbReference type="Proteomes" id="UP000032683"/>
    </source>
</evidence>
<keyword evidence="1" id="KW-0812">Transmembrane</keyword>
<reference evidence="2 3" key="1">
    <citation type="submission" date="2012-11" db="EMBL/GenBank/DDBJ databases">
        <title>Whole genome sequence of Gluconacetobacter xylinus NBRC 13693.</title>
        <authorList>
            <person name="Azuma Y."/>
            <person name="Higashiura N."/>
            <person name="Hirakawa H."/>
            <person name="Matsushita K."/>
        </authorList>
    </citation>
    <scope>NUCLEOTIDE SEQUENCE [LARGE SCALE GENOMIC DNA]</scope>
    <source>
        <strain evidence="2 3">NBRC 13693</strain>
    </source>
</reference>
<gene>
    <name evidence="2" type="ORF">Gxy13693_008_014</name>
</gene>
<evidence type="ECO:0000313" key="2">
    <source>
        <dbReference type="EMBL" id="GAN98640.1"/>
    </source>
</evidence>
<accession>A0A0D6Q6P7</accession>
<feature type="transmembrane region" description="Helical" evidence="1">
    <location>
        <begin position="41"/>
        <end position="59"/>
    </location>
</feature>
<dbReference type="EMBL" id="BANJ01000008">
    <property type="protein sequence ID" value="GAN98640.1"/>
    <property type="molecule type" value="Genomic_DNA"/>
</dbReference>
<name>A0A0D6Q6P7_KOMXY</name>
<protein>
    <submittedName>
        <fullName evidence="2">Uncharacterized protein</fullName>
    </submittedName>
</protein>
<sequence length="83" mass="8802">MANRAYSTPRHTWACSRLGTSVLGFLFPKAGKNPLITSEHLAAGLIFPALLLLALAGFAQPEVLRRGGAQPHPTVIALAEVAR</sequence>
<dbReference type="Proteomes" id="UP000032683">
    <property type="component" value="Unassembled WGS sequence"/>
</dbReference>
<dbReference type="AlphaFoldDB" id="A0A0D6Q6P7"/>
<proteinExistence type="predicted"/>
<evidence type="ECO:0000256" key="1">
    <source>
        <dbReference type="SAM" id="Phobius"/>
    </source>
</evidence>
<keyword evidence="1" id="KW-0472">Membrane</keyword>